<evidence type="ECO:0000256" key="6">
    <source>
        <dbReference type="SAM" id="Phobius"/>
    </source>
</evidence>
<dbReference type="Proteomes" id="UP001590950">
    <property type="component" value="Unassembled WGS sequence"/>
</dbReference>
<name>A0ABR4AC69_9LECA</name>
<evidence type="ECO:0000256" key="2">
    <source>
        <dbReference type="ARBA" id="ARBA00022692"/>
    </source>
</evidence>
<evidence type="ECO:0000256" key="5">
    <source>
        <dbReference type="ARBA" id="ARBA00038359"/>
    </source>
</evidence>
<feature type="transmembrane region" description="Helical" evidence="6">
    <location>
        <begin position="12"/>
        <end position="31"/>
    </location>
</feature>
<dbReference type="PANTHER" id="PTHR33048">
    <property type="entry name" value="PTH11-LIKE INTEGRAL MEMBRANE PROTEIN (AFU_ORTHOLOGUE AFUA_5G11245)"/>
    <property type="match status" value="1"/>
</dbReference>
<dbReference type="Pfam" id="PF20684">
    <property type="entry name" value="Fung_rhodopsin"/>
    <property type="match status" value="1"/>
</dbReference>
<feature type="transmembrane region" description="Helical" evidence="6">
    <location>
        <begin position="121"/>
        <end position="144"/>
    </location>
</feature>
<comment type="caution">
    <text evidence="8">The sequence shown here is derived from an EMBL/GenBank/DDBJ whole genome shotgun (WGS) entry which is preliminary data.</text>
</comment>
<feature type="domain" description="Rhodopsin" evidence="7">
    <location>
        <begin position="28"/>
        <end position="267"/>
    </location>
</feature>
<feature type="transmembrane region" description="Helical" evidence="6">
    <location>
        <begin position="200"/>
        <end position="222"/>
    </location>
</feature>
<evidence type="ECO:0000259" key="7">
    <source>
        <dbReference type="Pfam" id="PF20684"/>
    </source>
</evidence>
<evidence type="ECO:0000256" key="4">
    <source>
        <dbReference type="ARBA" id="ARBA00023136"/>
    </source>
</evidence>
<dbReference type="PANTHER" id="PTHR33048:SF47">
    <property type="entry name" value="INTEGRAL MEMBRANE PROTEIN-RELATED"/>
    <property type="match status" value="1"/>
</dbReference>
<dbReference type="EMBL" id="JBEFKJ010000019">
    <property type="protein sequence ID" value="KAL2040958.1"/>
    <property type="molecule type" value="Genomic_DNA"/>
</dbReference>
<keyword evidence="4 6" id="KW-0472">Membrane</keyword>
<feature type="transmembrane region" description="Helical" evidence="6">
    <location>
        <begin position="92"/>
        <end position="109"/>
    </location>
</feature>
<feature type="transmembrane region" description="Helical" evidence="6">
    <location>
        <begin position="43"/>
        <end position="62"/>
    </location>
</feature>
<keyword evidence="9" id="KW-1185">Reference proteome</keyword>
<protein>
    <recommendedName>
        <fullName evidence="7">Rhodopsin domain-containing protein</fullName>
    </recommendedName>
</protein>
<organism evidence="8 9">
    <name type="scientific">Stereocaulon virgatum</name>
    <dbReference type="NCBI Taxonomy" id="373712"/>
    <lineage>
        <taxon>Eukaryota</taxon>
        <taxon>Fungi</taxon>
        <taxon>Dikarya</taxon>
        <taxon>Ascomycota</taxon>
        <taxon>Pezizomycotina</taxon>
        <taxon>Lecanoromycetes</taxon>
        <taxon>OSLEUM clade</taxon>
        <taxon>Lecanoromycetidae</taxon>
        <taxon>Lecanorales</taxon>
        <taxon>Lecanorineae</taxon>
        <taxon>Stereocaulaceae</taxon>
        <taxon>Stereocaulon</taxon>
    </lineage>
</organism>
<dbReference type="InterPro" id="IPR049326">
    <property type="entry name" value="Rhodopsin_dom_fungi"/>
</dbReference>
<evidence type="ECO:0000256" key="1">
    <source>
        <dbReference type="ARBA" id="ARBA00004141"/>
    </source>
</evidence>
<evidence type="ECO:0000256" key="3">
    <source>
        <dbReference type="ARBA" id="ARBA00022989"/>
    </source>
</evidence>
<accession>A0ABR4AC69</accession>
<gene>
    <name evidence="8" type="ORF">N7G274_006416</name>
</gene>
<keyword evidence="2 6" id="KW-0812">Transmembrane</keyword>
<reference evidence="8 9" key="1">
    <citation type="submission" date="2024-09" db="EMBL/GenBank/DDBJ databases">
        <title>Rethinking Asexuality: The Enigmatic Case of Functional Sexual Genes in Lepraria (Stereocaulaceae).</title>
        <authorList>
            <person name="Doellman M."/>
            <person name="Sun Y."/>
            <person name="Barcenas-Pena A."/>
            <person name="Lumbsch H.T."/>
            <person name="Grewe F."/>
        </authorList>
    </citation>
    <scope>NUCLEOTIDE SEQUENCE [LARGE SCALE GENOMIC DNA]</scope>
    <source>
        <strain evidence="8 9">Mercado 3170</strain>
    </source>
</reference>
<feature type="transmembrane region" description="Helical" evidence="6">
    <location>
        <begin position="242"/>
        <end position="262"/>
    </location>
</feature>
<comment type="subcellular location">
    <subcellularLocation>
        <location evidence="1">Membrane</location>
        <topology evidence="1">Multi-pass membrane protein</topology>
    </subcellularLocation>
</comment>
<dbReference type="InterPro" id="IPR052337">
    <property type="entry name" value="SAT4-like"/>
</dbReference>
<comment type="similarity">
    <text evidence="5">Belongs to the SAT4 family.</text>
</comment>
<evidence type="ECO:0000313" key="9">
    <source>
        <dbReference type="Proteomes" id="UP001590950"/>
    </source>
</evidence>
<evidence type="ECO:0000313" key="8">
    <source>
        <dbReference type="EMBL" id="KAL2040958.1"/>
    </source>
</evidence>
<proteinExistence type="inferred from homology"/>
<feature type="transmembrane region" description="Helical" evidence="6">
    <location>
        <begin position="164"/>
        <end position="188"/>
    </location>
</feature>
<sequence length="376" mass="41537">MGQDNRSPSIEVMCLFFIFSSIVISASRVVARLQSAAGLWWDDWFSLMALIFVVALNLLGYVDARHGLGKHVASISPSDATLTLRSLYFDGWIYNFALSLAKLSVLCFYQRIFATARKTRIFLWITAGLTTIWLTAVTLAGLIHCIPVKAFWNPMVKGKCIDSWSFFLGSAVPSIVLDLILLVVPMPFLWRLQIGATQKIALFVIFLLGYLNPVISFVRLAYLIKLKSNIQNPDVTWNLANLAIWSIAECSVALISASVPSLQFLFNRVVGRCATPRNSTAGARYGSHKEGPGAPIGVVKRSGSFTRLRIERVDLGFSRIPDNYEVAAYRKGNSNSEGMELRTSKGPLQPHILVSRSVDVVSHQVVEASAQGVEHV</sequence>
<keyword evidence="3 6" id="KW-1133">Transmembrane helix</keyword>